<evidence type="ECO:0000256" key="2">
    <source>
        <dbReference type="SAM" id="Phobius"/>
    </source>
</evidence>
<feature type="coiled-coil region" evidence="1">
    <location>
        <begin position="188"/>
        <end position="312"/>
    </location>
</feature>
<dbReference type="Pfam" id="PF13514">
    <property type="entry name" value="AAA_27"/>
    <property type="match status" value="1"/>
</dbReference>
<feature type="coiled-coil region" evidence="1">
    <location>
        <begin position="586"/>
        <end position="616"/>
    </location>
</feature>
<protein>
    <recommendedName>
        <fullName evidence="3">YhaN AAA domain-containing protein</fullName>
    </recommendedName>
</protein>
<accession>A0A226C0Q5</accession>
<dbReference type="Gene3D" id="3.40.50.300">
    <property type="entry name" value="P-loop containing nucleotide triphosphate hydrolases"/>
    <property type="match status" value="2"/>
</dbReference>
<dbReference type="InterPro" id="IPR027417">
    <property type="entry name" value="P-loop_NTPase"/>
</dbReference>
<evidence type="ECO:0000256" key="1">
    <source>
        <dbReference type="SAM" id="Coils"/>
    </source>
</evidence>
<dbReference type="AlphaFoldDB" id="A0A226C0Q5"/>
<feature type="transmembrane region" description="Helical" evidence="2">
    <location>
        <begin position="382"/>
        <end position="404"/>
    </location>
</feature>
<evidence type="ECO:0000313" key="5">
    <source>
        <dbReference type="Proteomes" id="UP000214588"/>
    </source>
</evidence>
<feature type="domain" description="YhaN AAA" evidence="3">
    <location>
        <begin position="1"/>
        <end position="61"/>
    </location>
</feature>
<dbReference type="PANTHER" id="PTHR41259:SF1">
    <property type="entry name" value="DOUBLE-STRAND BREAK REPAIR RAD50 ATPASE, PUTATIVE-RELATED"/>
    <property type="match status" value="1"/>
</dbReference>
<evidence type="ECO:0000259" key="3">
    <source>
        <dbReference type="Pfam" id="PF13514"/>
    </source>
</evidence>
<keyword evidence="5" id="KW-1185">Reference proteome</keyword>
<keyword evidence="2" id="KW-0472">Membrane</keyword>
<dbReference type="EMBL" id="NIQC01000003">
    <property type="protein sequence ID" value="OWZ84622.1"/>
    <property type="molecule type" value="Genomic_DNA"/>
</dbReference>
<evidence type="ECO:0000313" key="4">
    <source>
        <dbReference type="EMBL" id="OWZ84622.1"/>
    </source>
</evidence>
<proteinExistence type="predicted"/>
<feature type="coiled-coil region" evidence="1">
    <location>
        <begin position="430"/>
        <end position="492"/>
    </location>
</feature>
<organism evidence="4 5">
    <name type="scientific">Natranaerobius trueperi</name>
    <dbReference type="NCBI Taxonomy" id="759412"/>
    <lineage>
        <taxon>Bacteria</taxon>
        <taxon>Bacillati</taxon>
        <taxon>Bacillota</taxon>
        <taxon>Clostridia</taxon>
        <taxon>Natranaerobiales</taxon>
        <taxon>Natranaerobiaceae</taxon>
        <taxon>Natranaerobius</taxon>
    </lineage>
</organism>
<dbReference type="PANTHER" id="PTHR41259">
    <property type="entry name" value="DOUBLE-STRAND BREAK REPAIR RAD50 ATPASE, PUTATIVE-RELATED"/>
    <property type="match status" value="1"/>
</dbReference>
<keyword evidence="2" id="KW-1133">Transmembrane helix</keyword>
<keyword evidence="1" id="KW-0175">Coiled coil</keyword>
<reference evidence="4 5" key="1">
    <citation type="submission" date="2017-06" db="EMBL/GenBank/DDBJ databases">
        <title>Draft Genome Sequence of Natranaerobius trueperi halophilic, alkalithermophilic bacteria from soda lakes.</title>
        <authorList>
            <person name="Zhao B."/>
        </authorList>
    </citation>
    <scope>NUCLEOTIDE SEQUENCE [LARGE SCALE GENOMIC DNA]</scope>
    <source>
        <strain evidence="4 5">DSM 18760</strain>
    </source>
</reference>
<feature type="transmembrane region" description="Helical" evidence="2">
    <location>
        <begin position="357"/>
        <end position="376"/>
    </location>
</feature>
<dbReference type="InterPro" id="IPR038734">
    <property type="entry name" value="YhaN_AAA"/>
</dbReference>
<sequence>MKIKQIYIDKFGPLSEQQYQLTDGFNLFFGPNERGKTMLLDAMIKMLSFKYGIGATIKREFSDIPIRVEEQPQGKIKLLYKGDEFYLPDNNLPEYLDLPKQTFRNLFIIRNSDLSQKMNTSSNKVDFYSSMISHLTGMKNMEIDHSIKNIEGVTQINKKELLFTNNIKQDIEKIQEIKYKNTRQNNYLNDRIENAKALLERIDEFKKQVYEQRLDSIEIELANIEGERDDLIQALRELDLLEEIYRYKFVKDEIKDLENNLDNLEKLSTINKADLDKWHYAEVNIKELTREIDNLDKEISDKTRKKEQVYNDLNKNGEQLKLLKENKDQIDRLDFTVVETLYKDLSRLTTTVNSLKPVSILTIIAFLISFLGTYFFQNFWFISMTTLLFVATGLFLRPSIILAIKKGKFNYELENLNATLAKYSLHSRELPELKNKVQAFYEEYSKIENDFFEAKDIKRKLDLEIDTLLNQKEKNKQKINEYDKEIEKIRRKSFLNDKNDYQTKLQLKVECEKNIEKSHQKLSNIFGDESYYLEDLKNRLLEAFYDLETKYTSLHDDKFIEPNMFEKADLLRRKFDLKDENYLAIRKMVELEKKRLNEKKVQLENMRDEKRNKMETFLYQLKEFGKKSFEIVLPSNEEDKQLLKSPQTLEGLVAIENIVKSFQENKRKEKGLAGMAIRILEKIRTKEEKKVQNLFNKETRVADYFNKITSGMYDQVSFDQNKKTFYTRRHDGKLLNINNLSGGAYDQLYLSIRLAFGEKVLPQKGFFIFDDPFIKADYNRLCNQIKLLMEVCQSGWQVLFFSSKKETKEALDKYIEKNQVNLIEV</sequence>
<keyword evidence="2" id="KW-0812">Transmembrane</keyword>
<comment type="caution">
    <text evidence="4">The sequence shown here is derived from an EMBL/GenBank/DDBJ whole genome shotgun (WGS) entry which is preliminary data.</text>
</comment>
<gene>
    <name evidence="4" type="ORF">CDO51_02355</name>
</gene>
<dbReference type="Proteomes" id="UP000214588">
    <property type="component" value="Unassembled WGS sequence"/>
</dbReference>
<dbReference type="RefSeq" id="WP_089022692.1">
    <property type="nucleotide sequence ID" value="NZ_NIQC01000003.1"/>
</dbReference>
<dbReference type="SUPFAM" id="SSF52540">
    <property type="entry name" value="P-loop containing nucleoside triphosphate hydrolases"/>
    <property type="match status" value="2"/>
</dbReference>
<name>A0A226C0Q5_9FIRM</name>
<dbReference type="OrthoDB" id="9764467at2"/>